<dbReference type="SUPFAM" id="SSF82607">
    <property type="entry name" value="YbaB-like"/>
    <property type="match status" value="1"/>
</dbReference>
<comment type="subunit">
    <text evidence="2">Homodimer.</text>
</comment>
<dbReference type="InterPro" id="IPR036894">
    <property type="entry name" value="YbaB-like_sf"/>
</dbReference>
<dbReference type="NCBIfam" id="TIGR00103">
    <property type="entry name" value="DNA_YbaB_EbfC"/>
    <property type="match status" value="1"/>
</dbReference>
<reference evidence="4 5" key="1">
    <citation type="submission" date="2017-12" db="EMBL/GenBank/DDBJ databases">
        <title>Draft genome sequence of Ralstonia pickettii 52.</title>
        <authorList>
            <person name="Zheng B."/>
        </authorList>
    </citation>
    <scope>NUCLEOTIDE SEQUENCE [LARGE SCALE GENOMIC DNA]</scope>
    <source>
        <strain evidence="4 5">52</strain>
    </source>
</reference>
<evidence type="ECO:0000313" key="4">
    <source>
        <dbReference type="EMBL" id="PLC40696.1"/>
    </source>
</evidence>
<evidence type="ECO:0000313" key="5">
    <source>
        <dbReference type="Proteomes" id="UP000234456"/>
    </source>
</evidence>
<comment type="subcellular location">
    <subcellularLocation>
        <location evidence="2">Cytoplasm</location>
        <location evidence="2">Nucleoid</location>
    </subcellularLocation>
</comment>
<dbReference type="GO" id="GO:0005829">
    <property type="term" value="C:cytosol"/>
    <property type="evidence" value="ECO:0007669"/>
    <property type="project" value="TreeGrafter"/>
</dbReference>
<dbReference type="InterPro" id="IPR004401">
    <property type="entry name" value="YbaB/EbfC"/>
</dbReference>
<comment type="caution">
    <text evidence="4">The sequence shown here is derived from an EMBL/GenBank/DDBJ whole genome shotgun (WGS) entry which is preliminary data.</text>
</comment>
<comment type="function">
    <text evidence="2">Binds to DNA and alters its conformation. May be involved in regulation of gene expression, nucleoid organization and DNA protection.</text>
</comment>
<dbReference type="AlphaFoldDB" id="A0A2N4TLW0"/>
<organism evidence="4 5">
    <name type="scientific">Ralstonia pickettii</name>
    <name type="common">Burkholderia pickettii</name>
    <dbReference type="NCBI Taxonomy" id="329"/>
    <lineage>
        <taxon>Bacteria</taxon>
        <taxon>Pseudomonadati</taxon>
        <taxon>Pseudomonadota</taxon>
        <taxon>Betaproteobacteria</taxon>
        <taxon>Burkholderiales</taxon>
        <taxon>Burkholderiaceae</taxon>
        <taxon>Ralstonia</taxon>
    </lineage>
</organism>
<dbReference type="EMBL" id="PKQE01000005">
    <property type="protein sequence ID" value="PLC40696.1"/>
    <property type="molecule type" value="Genomic_DNA"/>
</dbReference>
<keyword evidence="1 2" id="KW-0238">DNA-binding</keyword>
<sequence>MMKGQIAGLMKQAQQMQENMKKAQEQLALIEVEGVSGAGLVKVVMTCKNDVKRVSIDPSLLAEGEDKDLLEDLIAAAFNDAVRKAETTTQEKMGSLTSGLGGMASMLPPGFKLPF</sequence>
<dbReference type="PANTHER" id="PTHR33449:SF1">
    <property type="entry name" value="NUCLEOID-ASSOCIATED PROTEIN YBAB"/>
    <property type="match status" value="1"/>
</dbReference>
<dbReference type="RefSeq" id="WP_027677651.1">
    <property type="nucleotide sequence ID" value="NZ_PKQE01000005.1"/>
</dbReference>
<dbReference type="HAMAP" id="MF_00274">
    <property type="entry name" value="DNA_YbaB_EbfC"/>
    <property type="match status" value="1"/>
</dbReference>
<dbReference type="OrthoDB" id="9808738at2"/>
<dbReference type="PIRSF" id="PIRSF004555">
    <property type="entry name" value="UCP004555"/>
    <property type="match status" value="1"/>
</dbReference>
<evidence type="ECO:0000256" key="1">
    <source>
        <dbReference type="ARBA" id="ARBA00023125"/>
    </source>
</evidence>
<evidence type="ECO:0000256" key="2">
    <source>
        <dbReference type="HAMAP-Rule" id="MF_00274"/>
    </source>
</evidence>
<feature type="coiled-coil region" evidence="3">
    <location>
        <begin position="6"/>
        <end position="33"/>
    </location>
</feature>
<gene>
    <name evidence="4" type="ORF">C0Q88_19800</name>
</gene>
<evidence type="ECO:0000256" key="3">
    <source>
        <dbReference type="SAM" id="Coils"/>
    </source>
</evidence>
<proteinExistence type="inferred from homology"/>
<dbReference type="Pfam" id="PF02575">
    <property type="entry name" value="YbaB_DNA_bd"/>
    <property type="match status" value="1"/>
</dbReference>
<keyword evidence="3" id="KW-0175">Coiled coil</keyword>
<accession>A0A2N4TLW0</accession>
<name>A0A2N4TLW0_RALPI</name>
<dbReference type="GO" id="GO:0003677">
    <property type="term" value="F:DNA binding"/>
    <property type="evidence" value="ECO:0007669"/>
    <property type="project" value="UniProtKB-UniRule"/>
</dbReference>
<dbReference type="PANTHER" id="PTHR33449">
    <property type="entry name" value="NUCLEOID-ASSOCIATED PROTEIN YBAB"/>
    <property type="match status" value="1"/>
</dbReference>
<keyword evidence="2" id="KW-0963">Cytoplasm</keyword>
<dbReference type="GO" id="GO:0043590">
    <property type="term" value="C:bacterial nucleoid"/>
    <property type="evidence" value="ECO:0007669"/>
    <property type="project" value="UniProtKB-UniRule"/>
</dbReference>
<comment type="similarity">
    <text evidence="2">Belongs to the YbaB/EbfC family.</text>
</comment>
<dbReference type="Proteomes" id="UP000234456">
    <property type="component" value="Unassembled WGS sequence"/>
</dbReference>
<protein>
    <recommendedName>
        <fullName evidence="2">Nucleoid-associated protein C0Q88_19800</fullName>
    </recommendedName>
</protein>
<dbReference type="Gene3D" id="3.30.1310.10">
    <property type="entry name" value="Nucleoid-associated protein YbaB-like domain"/>
    <property type="match status" value="1"/>
</dbReference>